<dbReference type="GO" id="GO:0000160">
    <property type="term" value="P:phosphorelay signal transduction system"/>
    <property type="evidence" value="ECO:0007669"/>
    <property type="project" value="UniProtKB-KW"/>
</dbReference>
<dbReference type="RefSeq" id="WP_150488517.1">
    <property type="nucleotide sequence ID" value="NZ_BMUV01000013.1"/>
</dbReference>
<dbReference type="Gene3D" id="1.25.40.10">
    <property type="entry name" value="Tetratricopeptide repeat domain"/>
    <property type="match status" value="3"/>
</dbReference>
<dbReference type="CDD" id="cd15831">
    <property type="entry name" value="BTAD"/>
    <property type="match status" value="1"/>
</dbReference>
<dbReference type="InterPro" id="IPR002182">
    <property type="entry name" value="NB-ARC"/>
</dbReference>
<accession>A0A5J6FCH2</accession>
<name>A0A5J6FCH2_9ACTN</name>
<dbReference type="InterPro" id="IPR005158">
    <property type="entry name" value="BTAD"/>
</dbReference>
<dbReference type="Pfam" id="PF13424">
    <property type="entry name" value="TPR_12"/>
    <property type="match status" value="1"/>
</dbReference>
<proteinExistence type="predicted"/>
<evidence type="ECO:0000256" key="2">
    <source>
        <dbReference type="SAM" id="MobiDB-lite"/>
    </source>
</evidence>
<dbReference type="PANTHER" id="PTHR47691:SF3">
    <property type="entry name" value="HTH-TYPE TRANSCRIPTIONAL REGULATOR RV0890C-RELATED"/>
    <property type="match status" value="1"/>
</dbReference>
<keyword evidence="5" id="KW-1185">Reference proteome</keyword>
<dbReference type="OrthoDB" id="581105at2"/>
<keyword evidence="1" id="KW-0902">Two-component regulatory system</keyword>
<reference evidence="4 5" key="1">
    <citation type="submission" date="2017-09" db="EMBL/GenBank/DDBJ databases">
        <authorList>
            <person name="Lee N."/>
            <person name="Cho B.-K."/>
        </authorList>
    </citation>
    <scope>NUCLEOTIDE SEQUENCE [LARGE SCALE GENOMIC DNA]</scope>
    <source>
        <strain evidence="4 5">ATCC 12769</strain>
    </source>
</reference>
<dbReference type="Pfam" id="PF03704">
    <property type="entry name" value="BTAD"/>
    <property type="match status" value="1"/>
</dbReference>
<evidence type="ECO:0000256" key="1">
    <source>
        <dbReference type="ARBA" id="ARBA00023012"/>
    </source>
</evidence>
<gene>
    <name evidence="4" type="ORF">CP967_15380</name>
</gene>
<dbReference type="Gene3D" id="1.10.10.10">
    <property type="entry name" value="Winged helix-like DNA-binding domain superfamily/Winged helix DNA-binding domain"/>
    <property type="match status" value="1"/>
</dbReference>
<dbReference type="Pfam" id="PF00931">
    <property type="entry name" value="NB-ARC"/>
    <property type="match status" value="1"/>
</dbReference>
<feature type="compositionally biased region" description="Basic and acidic residues" evidence="2">
    <location>
        <begin position="252"/>
        <end position="264"/>
    </location>
</feature>
<dbReference type="InterPro" id="IPR011990">
    <property type="entry name" value="TPR-like_helical_dom_sf"/>
</dbReference>
<dbReference type="SUPFAM" id="SSF46894">
    <property type="entry name" value="C-terminal effector domain of the bipartite response regulators"/>
    <property type="match status" value="1"/>
</dbReference>
<dbReference type="InterPro" id="IPR036388">
    <property type="entry name" value="WH-like_DNA-bd_sf"/>
</dbReference>
<dbReference type="AlphaFoldDB" id="A0A5J6FCH2"/>
<dbReference type="InterPro" id="IPR027417">
    <property type="entry name" value="P-loop_NTPase"/>
</dbReference>
<protein>
    <submittedName>
        <fullName evidence="4">SARP family transcriptional regulator</fullName>
    </submittedName>
</protein>
<dbReference type="GO" id="GO:0003677">
    <property type="term" value="F:DNA binding"/>
    <property type="evidence" value="ECO:0007669"/>
    <property type="project" value="InterPro"/>
</dbReference>
<organism evidence="4 5">
    <name type="scientific">Streptomyces nitrosporeus</name>
    <dbReference type="NCBI Taxonomy" id="28894"/>
    <lineage>
        <taxon>Bacteria</taxon>
        <taxon>Bacillati</taxon>
        <taxon>Actinomycetota</taxon>
        <taxon>Actinomycetes</taxon>
        <taxon>Kitasatosporales</taxon>
        <taxon>Streptomycetaceae</taxon>
        <taxon>Streptomyces</taxon>
    </lineage>
</organism>
<dbReference type="PANTHER" id="PTHR47691">
    <property type="entry name" value="REGULATOR-RELATED"/>
    <property type="match status" value="1"/>
</dbReference>
<dbReference type="KEGG" id="snk:CP967_15380"/>
<evidence type="ECO:0000259" key="3">
    <source>
        <dbReference type="SMART" id="SM01043"/>
    </source>
</evidence>
<dbReference type="Gene3D" id="3.40.50.300">
    <property type="entry name" value="P-loop containing nucleotide triphosphate hydrolases"/>
    <property type="match status" value="1"/>
</dbReference>
<dbReference type="SMART" id="SM01043">
    <property type="entry name" value="BTAD"/>
    <property type="match status" value="1"/>
</dbReference>
<dbReference type="Proteomes" id="UP000326178">
    <property type="component" value="Chromosome"/>
</dbReference>
<dbReference type="GO" id="GO:0043531">
    <property type="term" value="F:ADP binding"/>
    <property type="evidence" value="ECO:0007669"/>
    <property type="project" value="InterPro"/>
</dbReference>
<dbReference type="EMBL" id="CP023702">
    <property type="protein sequence ID" value="QEU73204.1"/>
    <property type="molecule type" value="Genomic_DNA"/>
</dbReference>
<dbReference type="PRINTS" id="PR00364">
    <property type="entry name" value="DISEASERSIST"/>
</dbReference>
<dbReference type="SUPFAM" id="SSF48452">
    <property type="entry name" value="TPR-like"/>
    <property type="match status" value="3"/>
</dbReference>
<dbReference type="GO" id="GO:0006355">
    <property type="term" value="P:regulation of DNA-templated transcription"/>
    <property type="evidence" value="ECO:0007669"/>
    <property type="project" value="InterPro"/>
</dbReference>
<feature type="region of interest" description="Disordered" evidence="2">
    <location>
        <begin position="247"/>
        <end position="277"/>
    </location>
</feature>
<dbReference type="InterPro" id="IPR016032">
    <property type="entry name" value="Sig_transdc_resp-reg_C-effctor"/>
</dbReference>
<dbReference type="SMART" id="SM00028">
    <property type="entry name" value="TPR"/>
    <property type="match status" value="5"/>
</dbReference>
<feature type="domain" description="Bacterial transcriptional activator" evidence="3">
    <location>
        <begin position="101"/>
        <end position="244"/>
    </location>
</feature>
<evidence type="ECO:0000313" key="5">
    <source>
        <dbReference type="Proteomes" id="UP000326178"/>
    </source>
</evidence>
<dbReference type="InterPro" id="IPR019734">
    <property type="entry name" value="TPR_rpt"/>
</dbReference>
<evidence type="ECO:0000313" key="4">
    <source>
        <dbReference type="EMBL" id="QEU73204.1"/>
    </source>
</evidence>
<dbReference type="SUPFAM" id="SSF52540">
    <property type="entry name" value="P-loop containing nucleoside triphosphate hydrolases"/>
    <property type="match status" value="1"/>
</dbReference>
<sequence length="1013" mass="110264">MEFEIRLSGLVEVRTAGHSGDLGPTKTRLTLAALAWDAERTVDVDTLIHRVWDDRPPLKPRESLHSHVSRIRSGLQSAGAGTPVVVRGTNSYVLRVPPDRVDLRLHADLTGRGRSLRESDPEEALRLLDRADGLWRGEPLAGIAGSWPEHLRTTVAGTVLEAATARADALLGMGRFTEAVPVLLPLVEERALDEALAERLVIALYGSGRTAEATGLLQRTRQRIVRDVGLDMGRRLHRAHQGIITGTPAGDLLRRTDDRREAAPERPASTAPDNLPRDIPWVGRRDELYRLGSTLGEGAGETVVTVEAIHGMGGVGKTSLAVHLAHRLKDRFPDGRLFVHLGGPTVGRPPARVLAELLRLLGMRAEELPREADELTALWRSSARNRRMLVVLDDAVDSEQIRPLLPGASPTAVIVTSRRRLPGLPGVRAFSLDVLPDDDAIELFNRRLGARPGTAEAATADIVRICCHVPLAIEIAASRLLARPSWTVSDLLGQLEGEGALAALQDGERTMTHVFDLSYRALSVGQQLVFRRIGLHDGVEFGPSAVAALTGLSFRTAEAVLEELMAHHLVSEPSPHRFTMHDLLREYARSLAEPDGTDPADAVRNLVTHYIGAADRASAMAYPFRSRTEFDVPRHLVPSLPELAGAGPAEQWLITESGNLLNALNWFASNGTEHELAVAVRALACFLDAEGHLATTEPLFRKAVRHWEVRGEDVEWAQALLDLSTVHTQGAHYPEGITEAGKALEVARSVGDPELEFQSAHQLSILFWQAGRYEEARSLQEDLLGLPTATEDKLKAARSHNMLGIINLHLAEYQDALFCFTQSLAEFAEIGDARGQYVAINNLAKFHQKIGDKKSAELYLRQAIAEMPGVGTKRDQVTVHMNLADVLEAQGRVDEALSLYAAVLPVLRELGDLRGETIALNGMGRAHLAVGRGEEALGWHTSALTVARRIDAAGEEADVLHDLAMAECEAGSVERAVAHLEESLAISRRIGARAEEARAVCALTRMRGLSEGL</sequence>
<dbReference type="Pfam" id="PF13374">
    <property type="entry name" value="TPR_10"/>
    <property type="match status" value="1"/>
</dbReference>